<dbReference type="InterPro" id="IPR049551">
    <property type="entry name" value="PKS_DH_C"/>
</dbReference>
<evidence type="ECO:0000256" key="1">
    <source>
        <dbReference type="ARBA" id="ARBA00022450"/>
    </source>
</evidence>
<evidence type="ECO:0000256" key="5">
    <source>
        <dbReference type="ARBA" id="ARBA00023002"/>
    </source>
</evidence>
<dbReference type="FunFam" id="3.40.50.720:FF:000209">
    <property type="entry name" value="Polyketide synthase Pks12"/>
    <property type="match status" value="1"/>
</dbReference>
<dbReference type="Pfam" id="PF14765">
    <property type="entry name" value="PS-DH"/>
    <property type="match status" value="1"/>
</dbReference>
<dbReference type="Pfam" id="PF00109">
    <property type="entry name" value="ketoacyl-synt"/>
    <property type="match status" value="1"/>
</dbReference>
<keyword evidence="7" id="KW-0012">Acyltransferase</keyword>
<dbReference type="SUPFAM" id="SSF52151">
    <property type="entry name" value="FabD/lysophospholipase-like"/>
    <property type="match status" value="1"/>
</dbReference>
<dbReference type="InterPro" id="IPR020806">
    <property type="entry name" value="PKS_PP-bd"/>
</dbReference>
<dbReference type="SUPFAM" id="SSF47336">
    <property type="entry name" value="ACP-like"/>
    <property type="match status" value="1"/>
</dbReference>
<dbReference type="SUPFAM" id="SSF51735">
    <property type="entry name" value="NAD(P)-binding Rossmann-fold domains"/>
    <property type="match status" value="2"/>
</dbReference>
<dbReference type="InterPro" id="IPR014030">
    <property type="entry name" value="Ketoacyl_synth_N"/>
</dbReference>
<dbReference type="InterPro" id="IPR014043">
    <property type="entry name" value="Acyl_transferase_dom"/>
</dbReference>
<dbReference type="CDD" id="cd00833">
    <property type="entry name" value="PKS"/>
    <property type="match status" value="1"/>
</dbReference>
<dbReference type="Proteomes" id="UP000077154">
    <property type="component" value="Unassembled WGS sequence"/>
</dbReference>
<dbReference type="InterPro" id="IPR029063">
    <property type="entry name" value="SAM-dependent_MTases_sf"/>
</dbReference>
<dbReference type="GO" id="GO:0004312">
    <property type="term" value="F:fatty acid synthase activity"/>
    <property type="evidence" value="ECO:0007669"/>
    <property type="project" value="TreeGrafter"/>
</dbReference>
<dbReference type="InterPro" id="IPR050091">
    <property type="entry name" value="PKS_NRPS_Biosynth_Enz"/>
</dbReference>
<dbReference type="Pfam" id="PF08659">
    <property type="entry name" value="KR"/>
    <property type="match status" value="1"/>
</dbReference>
<keyword evidence="3" id="KW-0808">Transferase</keyword>
<dbReference type="InterPro" id="IPR001227">
    <property type="entry name" value="Ac_transferase_dom_sf"/>
</dbReference>
<keyword evidence="6" id="KW-0511">Multifunctional enzyme</keyword>
<keyword evidence="5" id="KW-0560">Oxidoreductase</keyword>
<dbReference type="InterPro" id="IPR011032">
    <property type="entry name" value="GroES-like_sf"/>
</dbReference>
<dbReference type="PANTHER" id="PTHR43775:SF29">
    <property type="entry name" value="ASPERFURANONE POLYKETIDE SYNTHASE AFOG-RELATED"/>
    <property type="match status" value="1"/>
</dbReference>
<dbReference type="Gene3D" id="3.40.50.720">
    <property type="entry name" value="NAD(P)-binding Rossmann-like Domain"/>
    <property type="match status" value="2"/>
</dbReference>
<keyword evidence="4" id="KW-0521">NADP</keyword>
<protein>
    <submittedName>
        <fullName evidence="12">Type I Iterative Polyketide synthase (PKS)</fullName>
    </submittedName>
</protein>
<dbReference type="SMART" id="SM00822">
    <property type="entry name" value="PKS_KR"/>
    <property type="match status" value="1"/>
</dbReference>
<dbReference type="Pfam" id="PF23114">
    <property type="entry name" value="NAD-bd_HRPKS_sdrA"/>
    <property type="match status" value="1"/>
</dbReference>
<evidence type="ECO:0000256" key="2">
    <source>
        <dbReference type="ARBA" id="ARBA00022553"/>
    </source>
</evidence>
<dbReference type="InterPro" id="IPR013217">
    <property type="entry name" value="Methyltransf_12"/>
</dbReference>
<dbReference type="InterPro" id="IPR016035">
    <property type="entry name" value="Acyl_Trfase/lysoPLipase"/>
</dbReference>
<dbReference type="SMART" id="SM00827">
    <property type="entry name" value="PKS_AT"/>
    <property type="match status" value="1"/>
</dbReference>
<dbReference type="PROSITE" id="PS52004">
    <property type="entry name" value="KS3_2"/>
    <property type="match status" value="1"/>
</dbReference>
<dbReference type="Pfam" id="PF08242">
    <property type="entry name" value="Methyltransf_12"/>
    <property type="match status" value="1"/>
</dbReference>
<dbReference type="GeneID" id="36292343"/>
<organism evidence="12">
    <name type="scientific">Pseudogymnoascus destructans</name>
    <dbReference type="NCBI Taxonomy" id="655981"/>
    <lineage>
        <taxon>Eukaryota</taxon>
        <taxon>Fungi</taxon>
        <taxon>Dikarya</taxon>
        <taxon>Ascomycota</taxon>
        <taxon>Pezizomycotina</taxon>
        <taxon>Leotiomycetes</taxon>
        <taxon>Thelebolales</taxon>
        <taxon>Thelebolaceae</taxon>
        <taxon>Pseudogymnoascus</taxon>
    </lineage>
</organism>
<dbReference type="SUPFAM" id="SSF53901">
    <property type="entry name" value="Thiolase-like"/>
    <property type="match status" value="1"/>
</dbReference>
<dbReference type="InterPro" id="IPR013154">
    <property type="entry name" value="ADH-like_N"/>
</dbReference>
<dbReference type="GO" id="GO:0044550">
    <property type="term" value="P:secondary metabolite biosynthetic process"/>
    <property type="evidence" value="ECO:0007669"/>
    <property type="project" value="TreeGrafter"/>
</dbReference>
<dbReference type="SMART" id="SM00826">
    <property type="entry name" value="PKS_DH"/>
    <property type="match status" value="1"/>
</dbReference>
<reference evidence="12" key="1">
    <citation type="submission" date="2016-03" db="EMBL/GenBank/DDBJ databases">
        <title>Updated assembly of Pseudogymnoascus destructans, the fungus causing white-nose syndrome of bats.</title>
        <authorList>
            <person name="Palmer J.M."/>
            <person name="Drees K.P."/>
            <person name="Foster J.T."/>
            <person name="Lindner D.L."/>
        </authorList>
    </citation>
    <scope>NUCLEOTIDE SEQUENCE [LARGE SCALE GENOMIC DNA]</scope>
    <source>
        <strain evidence="12">20631-21</strain>
    </source>
</reference>
<dbReference type="InterPro" id="IPR042104">
    <property type="entry name" value="PKS_dehydratase_sf"/>
</dbReference>
<evidence type="ECO:0000313" key="12">
    <source>
        <dbReference type="EMBL" id="OAF54373.1"/>
    </source>
</evidence>
<dbReference type="EMBL" id="KV441426">
    <property type="protein sequence ID" value="OAF54373.1"/>
    <property type="molecule type" value="Genomic_DNA"/>
</dbReference>
<gene>
    <name evidence="12" type="ORF">VC83_09308</name>
</gene>
<dbReference type="eggNOG" id="KOG1202">
    <property type="taxonomic scope" value="Eukaryota"/>
</dbReference>
<proteinExistence type="predicted"/>
<feature type="domain" description="Carrier" evidence="9">
    <location>
        <begin position="2406"/>
        <end position="2483"/>
    </location>
</feature>
<sequence length="2492" mass="270731">MGNIGTEPATEPIAIIGISCKFAGDASSPNELWKMLVEGRDAWSEVPSSRFNLKGFFHPDPDRRDTALDPQFRLQLESVYEALENAGLPLTQVAGSDTSVFASLWKNDYRDGIIRDEQNLPRSLYTGTGRAFAAARISHFFDLRGASMTLDTACSSSLVALHQAVQSLRSGESSMAIIGGSNLILNPDTFVSLGSTGFLSAEGKSFAFDTRANGYGRGEGVATLVIKRLKDALSAGDPVRAVIRETLLNQDGKTDSITSPSQIAQVALMRDCYHKARLDPQDTQYVEAHGTGTEIGDSIEAGAIATVFQPTASQPMRIGSIKTNIGHTEVTSGVAGIIKVVLALEKGIIPPSVNFNEPNPRVPLESANLRVVTKAEQWLLGPNGVRRASINNFGAGGTNAHVIVESAEPATPRNDGQQSSQKYKTKVLVLSARSEQACKNLISNLKGYLESKKGVAWEEALLENVMHTLGQRRTLLPWVAAHRVPFSRGIDEVTKALESLQFKPIRATRRPRIGMVFSGQGAQWHAMGRELIIAYPPFRASLEEGEIYLKEFGADWSVIEELHRDADTTKVNDTAISIPICVVLQISLVRLLHAWGITPTAVASHSSGEIAAAYAVGALSYKSAMAAAYYRAVITAADTSRRNGASKGGMIAVGAGIEDTESYLGRLKSGKAVAACINSPLSVTVAGDVSAVQEIEDMAKADGIFARKLRVGTAYHSHHMDPIAQPYREALLNHLTQSADVGDALDSVLFCSAVTGGRIYSVNELTEPEHWVKSLTQPVRFVDAISDMVLGDFDPSGTSVDAIIEVGPHSNLGGPIKEVMDLPEFNGIQIPYYSCLLRKTNARDINRAIRERSQPPNDLLGSLEPWANPRIPSWRQIFRIDDAPWVRDHIIDSSSLYPAAGFICRAIEAMSQMVRMEEIDNVTKAVIGYCLRDIDIQQALVVPDGDGGVEIQTSLSPVGDKAIGSQGWMQFVISSVTTNSKWTQHATGMISVDLGVTGEMLNIGTTVAEKKSSTDSTQAFDVDDFYNSMQSSGIKYGRTFRNIKTVVQSGKSKLSETTFGVADTLMPKSLPDSHILHPTTLDSVIQAAYTTLSEAQLKQGSLKVPQSISKLWVSNGISRKAGHLFKAYSSRSRGDARSMVADILVMDDDNNKTIDHVLKMNGLVLRTVGAGVVSSERQQSKPWEREICNKLKWAPDMSLATMAALNTIKQQLSSPPDPKEARVVIDLRRICIYFIRDALAALTESDIKLLNDHHRKYYTWLQNQLQLAKAGKLGPDSAQWTSDDDSECRRRMAEATKATVNGEMVCQLGPHLAAMLRRDTPPLELMMEGKLLFKYYSNMLKADRSFKHLASLLQRIVHKNPRARILEIGGGTGGETRYALKALGTAQTGGPMASLYHFTDISAAFFEAAEAEFGEWREIMEYSKFDVEKDPASQGFECGSYDIVIACQVLHATKSMANTMENVRKLLKPGGSLLMVETTKDQVDVQFVFGLLPGWWLSEEGERTSSPSLSVPLWDRVLKGAGFTGVEFEVHDCESEDMYSISTIMSTALRSQPPRLASENIVLIASSKAPPPSSWCEVLQSSIATTTAIDRHLPTVQMLESSAASEYTGKICVVLAEVSRPLLQNLDAVELEGIKAIVTSCKGLLWVTHGGAVDCEQPDRGLAVGFMRSLRNEYVGRKFLTLDLDPKTPVWSEKSTPIILQILKTEFASAGGTLAYDAPSEFEYAERDGFVLVPRLHKNVDGNKIILPEPIDYFAKDSMPIELFLQADYPLSLQVGVPGLLDTLVFDHDVQPGIRDDGTIQEEAVQIEPQAYGVNISDALVALGQLDEHVMGMECAGVVTKVGSLAASHGYARGDRVFCLLRGPFASRVCTEWTNVMHIPPHLTFEEAATLPVVFSTALVGLCDIGRLQHGQSVLIHAAAGGVGQAAIMISQHVGATIFATVGSHEERNLIVTKYGIQTDHIFSSQDKSFAQAVLSASGKRGVDVVLNSLAGPLLQASFDVVAPLGHFVEIGTRDLERNSSLEMRPFALQVSFSSVNLLAMMRHRKRDVHRTLTKIARLATEKVIAPVWPITTYPIAEAAKAFRRLATGESIGKMILKTDQRQTIPVLPRRQNVRLAPNSSYLLVGGLGGIGRSVITWMIEHGAKNLILLSRSAGDVQKTGRFVAQTMEETGCQIKAISCNVSDSVDLESALQRCRGQLPPIRGIVQAAMVLQDALLEQMTIDDYKAAILPKVDGTWNLHSQFPHADDLDFFVILSSNVGTLGNASQSNYAAGGTYQDALARWRVGRGLPCVSIDLPAVKSIGYVAEMAGVRDRMSRLGHMPLEESLVLKLIESAILRPHEGQNVAGINVGPGGHWNQDSSSQLGRDARFWALWYRQPQQQKKASIGKGGGDPLPDQLTAVSSRHEAERLVGQAIAQKLANIFTIPSDDVDMTKPPGAHGVDSLVAVELRNMIRNQVAAEISSFDIMQSASLAALAGLAASKSEHVKSSGVS</sequence>
<dbReference type="InterPro" id="IPR020841">
    <property type="entry name" value="PKS_Beta-ketoAc_synthase_dom"/>
</dbReference>
<dbReference type="Pfam" id="PF16197">
    <property type="entry name" value="KAsynt_C_assoc"/>
    <property type="match status" value="1"/>
</dbReference>
<evidence type="ECO:0000256" key="7">
    <source>
        <dbReference type="ARBA" id="ARBA00023315"/>
    </source>
</evidence>
<name>A0A176ZZW1_9PEZI</name>
<dbReference type="Pfam" id="PF02801">
    <property type="entry name" value="Ketoacyl-synt_C"/>
    <property type="match status" value="1"/>
</dbReference>
<dbReference type="OrthoDB" id="329835at2759"/>
<feature type="active site" description="Proton acceptor; for dehydratase activity" evidence="8">
    <location>
        <position position="889"/>
    </location>
</feature>
<dbReference type="RefSeq" id="XP_024319680.1">
    <property type="nucleotide sequence ID" value="XM_024472751.1"/>
</dbReference>
<dbReference type="InterPro" id="IPR009081">
    <property type="entry name" value="PP-bd_ACP"/>
</dbReference>
<dbReference type="InterPro" id="IPR036291">
    <property type="entry name" value="NAD(P)-bd_dom_sf"/>
</dbReference>
<dbReference type="Gene3D" id="3.90.180.10">
    <property type="entry name" value="Medium-chain alcohol dehydrogenases, catalytic domain"/>
    <property type="match status" value="1"/>
</dbReference>
<dbReference type="InterPro" id="IPR049900">
    <property type="entry name" value="PKS_mFAS_DH"/>
</dbReference>
<dbReference type="PANTHER" id="PTHR43775">
    <property type="entry name" value="FATTY ACID SYNTHASE"/>
    <property type="match status" value="1"/>
</dbReference>
<dbReference type="Pfam" id="PF08240">
    <property type="entry name" value="ADH_N"/>
    <property type="match status" value="1"/>
</dbReference>
<feature type="region of interest" description="N-terminal hotdog fold" evidence="8">
    <location>
        <begin position="857"/>
        <end position="997"/>
    </location>
</feature>
<evidence type="ECO:0000256" key="3">
    <source>
        <dbReference type="ARBA" id="ARBA00022679"/>
    </source>
</evidence>
<dbReference type="InterPro" id="IPR020843">
    <property type="entry name" value="ER"/>
</dbReference>
<dbReference type="InterPro" id="IPR016036">
    <property type="entry name" value="Malonyl_transacylase_ACP-bd"/>
</dbReference>
<dbReference type="InterPro" id="IPR036736">
    <property type="entry name" value="ACP-like_sf"/>
</dbReference>
<accession>A0A176ZZW1</accession>
<dbReference type="GO" id="GO:0031177">
    <property type="term" value="F:phosphopantetheine binding"/>
    <property type="evidence" value="ECO:0007669"/>
    <property type="project" value="InterPro"/>
</dbReference>
<evidence type="ECO:0000259" key="9">
    <source>
        <dbReference type="PROSITE" id="PS50075"/>
    </source>
</evidence>
<dbReference type="InterPro" id="IPR014031">
    <property type="entry name" value="Ketoacyl_synth_C"/>
</dbReference>
<dbReference type="SUPFAM" id="SSF53335">
    <property type="entry name" value="S-adenosyl-L-methionine-dependent methyltransferases"/>
    <property type="match status" value="1"/>
</dbReference>
<dbReference type="SUPFAM" id="SSF55048">
    <property type="entry name" value="Probable ACP-binding domain of malonyl-CoA ACP transacylase"/>
    <property type="match status" value="1"/>
</dbReference>
<dbReference type="Pfam" id="PF23297">
    <property type="entry name" value="ACP_SdgA_C"/>
    <property type="match status" value="1"/>
</dbReference>
<dbReference type="SMART" id="SM00825">
    <property type="entry name" value="PKS_KS"/>
    <property type="match status" value="1"/>
</dbReference>
<feature type="domain" description="PKS/mFAS DH" evidence="11">
    <location>
        <begin position="857"/>
        <end position="1174"/>
    </location>
</feature>
<dbReference type="Pfam" id="PF21089">
    <property type="entry name" value="PKS_DH_N"/>
    <property type="match status" value="1"/>
</dbReference>
<evidence type="ECO:0000259" key="11">
    <source>
        <dbReference type="PROSITE" id="PS52019"/>
    </source>
</evidence>
<dbReference type="PROSITE" id="PS50075">
    <property type="entry name" value="CARRIER"/>
    <property type="match status" value="1"/>
</dbReference>
<dbReference type="InterPro" id="IPR020807">
    <property type="entry name" value="PKS_DH"/>
</dbReference>
<dbReference type="Pfam" id="PF13602">
    <property type="entry name" value="ADH_zinc_N_2"/>
    <property type="match status" value="1"/>
</dbReference>
<dbReference type="Gene3D" id="3.40.47.10">
    <property type="match status" value="1"/>
</dbReference>
<feature type="active site" description="Proton donor; for dehydratase activity" evidence="8">
    <location>
        <position position="1082"/>
    </location>
</feature>
<dbReference type="Gene3D" id="3.40.366.10">
    <property type="entry name" value="Malonyl-Coenzyme A Acyl Carrier Protein, domain 2"/>
    <property type="match status" value="1"/>
</dbReference>
<dbReference type="GO" id="GO:0016491">
    <property type="term" value="F:oxidoreductase activity"/>
    <property type="evidence" value="ECO:0007669"/>
    <property type="project" value="UniProtKB-KW"/>
</dbReference>
<dbReference type="InterPro" id="IPR032821">
    <property type="entry name" value="PKS_assoc"/>
</dbReference>
<dbReference type="CDD" id="cd05195">
    <property type="entry name" value="enoyl_red"/>
    <property type="match status" value="1"/>
</dbReference>
<evidence type="ECO:0000259" key="10">
    <source>
        <dbReference type="PROSITE" id="PS52004"/>
    </source>
</evidence>
<keyword evidence="2" id="KW-0597">Phosphoprotein</keyword>
<evidence type="ECO:0000256" key="6">
    <source>
        <dbReference type="ARBA" id="ARBA00023268"/>
    </source>
</evidence>
<dbReference type="Gene3D" id="3.40.50.150">
    <property type="entry name" value="Vaccinia Virus protein VP39"/>
    <property type="match status" value="1"/>
</dbReference>
<dbReference type="InterPro" id="IPR056501">
    <property type="entry name" value="NAD-bd_HRPKS_sdrA"/>
</dbReference>
<evidence type="ECO:0000256" key="4">
    <source>
        <dbReference type="ARBA" id="ARBA00022857"/>
    </source>
</evidence>
<dbReference type="InterPro" id="IPR049552">
    <property type="entry name" value="PKS_DH_N"/>
</dbReference>
<dbReference type="SMART" id="SM00829">
    <property type="entry name" value="PKS_ER"/>
    <property type="match status" value="1"/>
</dbReference>
<dbReference type="Gene3D" id="1.10.1200.10">
    <property type="entry name" value="ACP-like"/>
    <property type="match status" value="1"/>
</dbReference>
<dbReference type="GO" id="GO:0006633">
    <property type="term" value="P:fatty acid biosynthetic process"/>
    <property type="evidence" value="ECO:0007669"/>
    <property type="project" value="TreeGrafter"/>
</dbReference>
<dbReference type="InterPro" id="IPR013968">
    <property type="entry name" value="PKS_KR"/>
</dbReference>
<keyword evidence="1" id="KW-0596">Phosphopantetheine</keyword>
<dbReference type="VEuPathDB" id="FungiDB:GMDG_06308"/>
<evidence type="ECO:0000256" key="8">
    <source>
        <dbReference type="PROSITE-ProRule" id="PRU01363"/>
    </source>
</evidence>
<feature type="region of interest" description="C-terminal hotdog fold" evidence="8">
    <location>
        <begin position="1017"/>
        <end position="1174"/>
    </location>
</feature>
<dbReference type="SUPFAM" id="SSF50129">
    <property type="entry name" value="GroES-like"/>
    <property type="match status" value="1"/>
</dbReference>
<dbReference type="InterPro" id="IPR016039">
    <property type="entry name" value="Thiolase-like"/>
</dbReference>
<dbReference type="GO" id="GO:1901336">
    <property type="term" value="P:lactone biosynthetic process"/>
    <property type="evidence" value="ECO:0007669"/>
    <property type="project" value="UniProtKB-ARBA"/>
</dbReference>
<dbReference type="Gene3D" id="3.10.129.110">
    <property type="entry name" value="Polyketide synthase dehydratase"/>
    <property type="match status" value="1"/>
</dbReference>
<dbReference type="SMART" id="SM00823">
    <property type="entry name" value="PKS_PP"/>
    <property type="match status" value="1"/>
</dbReference>
<dbReference type="Pfam" id="PF00698">
    <property type="entry name" value="Acyl_transf_1"/>
    <property type="match status" value="1"/>
</dbReference>
<dbReference type="InterPro" id="IPR057326">
    <property type="entry name" value="KR_dom"/>
</dbReference>
<dbReference type="PROSITE" id="PS52019">
    <property type="entry name" value="PKS_MFAS_DH"/>
    <property type="match status" value="1"/>
</dbReference>
<dbReference type="VEuPathDB" id="FungiDB:GMDG_06310"/>
<feature type="domain" description="Ketosynthase family 3 (KS3)" evidence="10">
    <location>
        <begin position="10"/>
        <end position="406"/>
    </location>
</feature>